<evidence type="ECO:0000256" key="3">
    <source>
        <dbReference type="ARBA" id="ARBA00011581"/>
    </source>
</evidence>
<proteinExistence type="inferred from homology"/>
<reference evidence="12 13" key="1">
    <citation type="submission" date="2016-07" db="EMBL/GenBank/DDBJ databases">
        <title>Pervasive Adenine N6-methylation of Active Genes in Fungi.</title>
        <authorList>
            <consortium name="DOE Joint Genome Institute"/>
            <person name="Mondo S.J."/>
            <person name="Dannebaum R.O."/>
            <person name="Kuo R.C."/>
            <person name="Labutti K."/>
            <person name="Haridas S."/>
            <person name="Kuo A."/>
            <person name="Salamov A."/>
            <person name="Ahrendt S.R."/>
            <person name="Lipzen A."/>
            <person name="Sullivan W."/>
            <person name="Andreopoulos W.B."/>
            <person name="Clum A."/>
            <person name="Lindquist E."/>
            <person name="Daum C."/>
            <person name="Ramamoorthy G.K."/>
            <person name="Gryganskyi A."/>
            <person name="Culley D."/>
            <person name="Magnuson J.K."/>
            <person name="James T.Y."/>
            <person name="O'Malley M.A."/>
            <person name="Stajich J.E."/>
            <person name="Spatafora J.W."/>
            <person name="Visel A."/>
            <person name="Grigoriev I.V."/>
        </authorList>
    </citation>
    <scope>NUCLEOTIDE SEQUENCE [LARGE SCALE GENOMIC DNA]</scope>
    <source>
        <strain evidence="12 13">68-887.2</strain>
    </source>
</reference>
<dbReference type="PANTHER" id="PTHR28189:SF1">
    <property type="entry name" value="GUANINE NUCLEOTIDE-BINDING PROTEIN SUBUNIT GAMMA"/>
    <property type="match status" value="1"/>
</dbReference>
<dbReference type="GO" id="GO:0007186">
    <property type="term" value="P:G protein-coupled receptor signaling pathway"/>
    <property type="evidence" value="ECO:0007669"/>
    <property type="project" value="InterPro"/>
</dbReference>
<evidence type="ECO:0000256" key="8">
    <source>
        <dbReference type="ARBA" id="ARBA00023224"/>
    </source>
</evidence>
<comment type="caution">
    <text evidence="12">The sequence shown here is derived from an EMBL/GenBank/DDBJ whole genome shotgun (WGS) entry which is preliminary data.</text>
</comment>
<dbReference type="SMART" id="SM01224">
    <property type="entry name" value="G_gamma"/>
    <property type="match status" value="1"/>
</dbReference>
<comment type="subcellular location">
    <subcellularLocation>
        <location evidence="1">Membrane</location>
        <topology evidence="1">Peripheral membrane protein</topology>
    </subcellularLocation>
</comment>
<name>A0A1Y2B4Q5_9TREE</name>
<keyword evidence="8" id="KW-0807">Transducer</keyword>
<keyword evidence="5" id="KW-0488">Methylation</keyword>
<dbReference type="OrthoDB" id="19232at2759"/>
<evidence type="ECO:0000256" key="9">
    <source>
        <dbReference type="ARBA" id="ARBA00023288"/>
    </source>
</evidence>
<dbReference type="AlphaFoldDB" id="A0A1Y2B4Q5"/>
<dbReference type="Pfam" id="PF00631">
    <property type="entry name" value="G-gamma"/>
    <property type="match status" value="1"/>
</dbReference>
<dbReference type="GO" id="GO:0031681">
    <property type="term" value="F:G-protein beta-subunit binding"/>
    <property type="evidence" value="ECO:0007669"/>
    <property type="project" value="InterPro"/>
</dbReference>
<feature type="domain" description="G protein gamma" evidence="11">
    <location>
        <begin position="6"/>
        <end position="81"/>
    </location>
</feature>
<dbReference type="PANTHER" id="PTHR28189">
    <property type="entry name" value="GUANINE NUCLEOTIDE-BINDING PROTEIN SUBUNIT GAMMA"/>
    <property type="match status" value="1"/>
</dbReference>
<evidence type="ECO:0000256" key="1">
    <source>
        <dbReference type="ARBA" id="ARBA00004170"/>
    </source>
</evidence>
<keyword evidence="7" id="KW-0564">Palmitate</keyword>
<gene>
    <name evidence="12" type="ORF">BCR39DRAFT_495172</name>
</gene>
<keyword evidence="9" id="KW-0449">Lipoprotein</keyword>
<evidence type="ECO:0000256" key="6">
    <source>
        <dbReference type="ARBA" id="ARBA00023136"/>
    </source>
</evidence>
<dbReference type="Gene3D" id="4.10.260.10">
    <property type="entry name" value="Transducin (heterotrimeric G protein), gamma chain"/>
    <property type="match status" value="1"/>
</dbReference>
<organism evidence="12 13">
    <name type="scientific">Naematelia encephala</name>
    <dbReference type="NCBI Taxonomy" id="71784"/>
    <lineage>
        <taxon>Eukaryota</taxon>
        <taxon>Fungi</taxon>
        <taxon>Dikarya</taxon>
        <taxon>Basidiomycota</taxon>
        <taxon>Agaricomycotina</taxon>
        <taxon>Tremellomycetes</taxon>
        <taxon>Tremellales</taxon>
        <taxon>Naemateliaceae</taxon>
        <taxon>Naematelia</taxon>
    </lineage>
</organism>
<evidence type="ECO:0000256" key="4">
    <source>
        <dbReference type="ARBA" id="ARBA00016111"/>
    </source>
</evidence>
<comment type="similarity">
    <text evidence="2">Belongs to the G protein gamma family.</text>
</comment>
<dbReference type="SMART" id="SM00224">
    <property type="entry name" value="GGL"/>
    <property type="match status" value="1"/>
</dbReference>
<evidence type="ECO:0000256" key="7">
    <source>
        <dbReference type="ARBA" id="ARBA00023139"/>
    </source>
</evidence>
<dbReference type="GO" id="GO:0005834">
    <property type="term" value="C:heterotrimeric G-protein complex"/>
    <property type="evidence" value="ECO:0007669"/>
    <property type="project" value="TreeGrafter"/>
</dbReference>
<dbReference type="InterPro" id="IPR015898">
    <property type="entry name" value="G-protein_gamma-like_dom"/>
</dbReference>
<evidence type="ECO:0000256" key="10">
    <source>
        <dbReference type="ARBA" id="ARBA00023289"/>
    </source>
</evidence>
<protein>
    <recommendedName>
        <fullName evidence="4">Guanine nucleotide-binding protein subunit gamma</fullName>
    </recommendedName>
</protein>
<dbReference type="InterPro" id="IPR036284">
    <property type="entry name" value="GGL_sf"/>
</dbReference>
<sequence length="81" mass="9382">MSSRMNKATMHELKLRRLQEHNHRLREELARPRIMVSAASLNLINYCRVTNDPLLPHIWGPPAKGEDPYAPVEPSKCCNFM</sequence>
<keyword evidence="6" id="KW-0472">Membrane</keyword>
<evidence type="ECO:0000256" key="2">
    <source>
        <dbReference type="ARBA" id="ARBA00007431"/>
    </source>
</evidence>
<comment type="subunit">
    <text evidence="3">G proteins are composed of 3 units, alpha, beta and gamma.</text>
</comment>
<evidence type="ECO:0000256" key="5">
    <source>
        <dbReference type="ARBA" id="ARBA00022481"/>
    </source>
</evidence>
<dbReference type="InParanoid" id="A0A1Y2B4Q5"/>
<evidence type="ECO:0000259" key="11">
    <source>
        <dbReference type="PROSITE" id="PS50058"/>
    </source>
</evidence>
<evidence type="ECO:0000313" key="12">
    <source>
        <dbReference type="EMBL" id="ORY29819.1"/>
    </source>
</evidence>
<keyword evidence="13" id="KW-1185">Reference proteome</keyword>
<evidence type="ECO:0000313" key="13">
    <source>
        <dbReference type="Proteomes" id="UP000193986"/>
    </source>
</evidence>
<keyword evidence="10" id="KW-0636">Prenylation</keyword>
<dbReference type="Proteomes" id="UP000193986">
    <property type="component" value="Unassembled WGS sequence"/>
</dbReference>
<dbReference type="PROSITE" id="PS50058">
    <property type="entry name" value="G_PROTEIN_GAMMA"/>
    <property type="match status" value="1"/>
</dbReference>
<accession>A0A1Y2B4Q5</accession>
<dbReference type="EMBL" id="MCFC01000023">
    <property type="protein sequence ID" value="ORY29819.1"/>
    <property type="molecule type" value="Genomic_DNA"/>
</dbReference>
<dbReference type="STRING" id="71784.A0A1Y2B4Q5"/>
<dbReference type="SUPFAM" id="SSF48670">
    <property type="entry name" value="Transducin (heterotrimeric G protein), gamma chain"/>
    <property type="match status" value="1"/>
</dbReference>
<dbReference type="InterPro" id="IPR041848">
    <property type="entry name" value="Ste18_fungal"/>
</dbReference>
<dbReference type="GO" id="GO:0000750">
    <property type="term" value="P:pheromone-dependent signal transduction involved in conjugation with cellular fusion"/>
    <property type="evidence" value="ECO:0007669"/>
    <property type="project" value="InterPro"/>
</dbReference>
<dbReference type="FunFam" id="4.10.260.10:FF:000003">
    <property type="entry name" value="G-protein complex gamma subunit Ste18/GpgA"/>
    <property type="match status" value="1"/>
</dbReference>